<dbReference type="PRINTS" id="PR00313">
    <property type="entry name" value="CABNDNGRPT"/>
</dbReference>
<dbReference type="AlphaFoldDB" id="A0A502F6R4"/>
<evidence type="ECO:0000313" key="8">
    <source>
        <dbReference type="Proteomes" id="UP000317078"/>
    </source>
</evidence>
<evidence type="ECO:0000256" key="3">
    <source>
        <dbReference type="ARBA" id="ARBA00022729"/>
    </source>
</evidence>
<dbReference type="Gene3D" id="2.120.10.30">
    <property type="entry name" value="TolB, C-terminal domain"/>
    <property type="match status" value="2"/>
</dbReference>
<comment type="caution">
    <text evidence="7">The sequence shown here is derived from an EMBL/GenBank/DDBJ whole genome shotgun (WGS) entry which is preliminary data.</text>
</comment>
<proteinExistence type="predicted"/>
<gene>
    <name evidence="7" type="ORF">EAH89_26755</name>
</gene>
<name>A0A502F6R4_9PROT</name>
<dbReference type="SUPFAM" id="SSF141072">
    <property type="entry name" value="CalX-like"/>
    <property type="match status" value="3"/>
</dbReference>
<dbReference type="PANTHER" id="PTHR38340">
    <property type="entry name" value="S-LAYER PROTEIN"/>
    <property type="match status" value="1"/>
</dbReference>
<dbReference type="InterPro" id="IPR001343">
    <property type="entry name" value="Hemolysn_Ca-bd"/>
</dbReference>
<feature type="domain" description="Calx-beta" evidence="6">
    <location>
        <begin position="119"/>
        <end position="220"/>
    </location>
</feature>
<comment type="subcellular location">
    <subcellularLocation>
        <location evidence="1">Secreted</location>
    </subcellularLocation>
</comment>
<dbReference type="SUPFAM" id="SSF51120">
    <property type="entry name" value="beta-Roll"/>
    <property type="match status" value="3"/>
</dbReference>
<dbReference type="Proteomes" id="UP000317078">
    <property type="component" value="Unassembled WGS sequence"/>
</dbReference>
<evidence type="ECO:0000256" key="2">
    <source>
        <dbReference type="ARBA" id="ARBA00022525"/>
    </source>
</evidence>
<dbReference type="Pfam" id="PF00353">
    <property type="entry name" value="HemolysinCabind"/>
    <property type="match status" value="7"/>
</dbReference>
<evidence type="ECO:0000256" key="5">
    <source>
        <dbReference type="ARBA" id="ARBA00022837"/>
    </source>
</evidence>
<dbReference type="Pfam" id="PF03160">
    <property type="entry name" value="Calx-beta"/>
    <property type="match status" value="3"/>
</dbReference>
<dbReference type="InterPro" id="IPR011042">
    <property type="entry name" value="6-blade_b-propeller_TolB-like"/>
</dbReference>
<keyword evidence="3" id="KW-0732">Signal</keyword>
<dbReference type="SMART" id="SM00237">
    <property type="entry name" value="Calx_beta"/>
    <property type="match status" value="3"/>
</dbReference>
<dbReference type="SUPFAM" id="SSF82171">
    <property type="entry name" value="DPP6 N-terminal domain-like"/>
    <property type="match status" value="1"/>
</dbReference>
<evidence type="ECO:0000256" key="4">
    <source>
        <dbReference type="ARBA" id="ARBA00022737"/>
    </source>
</evidence>
<dbReference type="InterPro" id="IPR038081">
    <property type="entry name" value="CalX-like_sf"/>
</dbReference>
<dbReference type="GO" id="GO:0016020">
    <property type="term" value="C:membrane"/>
    <property type="evidence" value="ECO:0007669"/>
    <property type="project" value="InterPro"/>
</dbReference>
<dbReference type="InterPro" id="IPR011659">
    <property type="entry name" value="WD40"/>
</dbReference>
<keyword evidence="4" id="KW-0677">Repeat</keyword>
<dbReference type="Gene3D" id="2.60.40.2030">
    <property type="match status" value="2"/>
</dbReference>
<feature type="domain" description="Calx-beta" evidence="6">
    <location>
        <begin position="655"/>
        <end position="764"/>
    </location>
</feature>
<protein>
    <recommendedName>
        <fullName evidence="6">Calx-beta domain-containing protein</fullName>
    </recommendedName>
</protein>
<dbReference type="InterPro" id="IPR011049">
    <property type="entry name" value="Serralysin-like_metalloprot_C"/>
</dbReference>
<evidence type="ECO:0000256" key="1">
    <source>
        <dbReference type="ARBA" id="ARBA00004613"/>
    </source>
</evidence>
<dbReference type="GO" id="GO:0007154">
    <property type="term" value="P:cell communication"/>
    <property type="evidence" value="ECO:0007669"/>
    <property type="project" value="InterPro"/>
</dbReference>
<evidence type="ECO:0000259" key="6">
    <source>
        <dbReference type="SMART" id="SM00237"/>
    </source>
</evidence>
<keyword evidence="5" id="KW-0106">Calcium</keyword>
<dbReference type="InterPro" id="IPR018511">
    <property type="entry name" value="Hemolysin-typ_Ca-bd_CS"/>
</dbReference>
<dbReference type="EMBL" id="RCZP01000049">
    <property type="protein sequence ID" value="TPG44890.1"/>
    <property type="molecule type" value="Genomic_DNA"/>
</dbReference>
<dbReference type="Pfam" id="PF07676">
    <property type="entry name" value="PD40"/>
    <property type="match status" value="2"/>
</dbReference>
<dbReference type="PROSITE" id="PS00330">
    <property type="entry name" value="HEMOLYSIN_CALCIUM"/>
    <property type="match status" value="11"/>
</dbReference>
<dbReference type="PANTHER" id="PTHR38340:SF1">
    <property type="entry name" value="S-LAYER PROTEIN"/>
    <property type="match status" value="1"/>
</dbReference>
<keyword evidence="8" id="KW-1185">Reference proteome</keyword>
<reference evidence="7 8" key="1">
    <citation type="journal article" date="2019" name="Environ. Microbiol.">
        <title>Species interactions and distinct microbial communities in high Arctic permafrost affected cryosols are associated with the CH4 and CO2 gas fluxes.</title>
        <authorList>
            <person name="Altshuler I."/>
            <person name="Hamel J."/>
            <person name="Turney S."/>
            <person name="Magnuson E."/>
            <person name="Levesque R."/>
            <person name="Greer C."/>
            <person name="Whyte L.G."/>
        </authorList>
    </citation>
    <scope>NUCLEOTIDE SEQUENCE [LARGE SCALE GENOMIC DNA]</scope>
    <source>
        <strain evidence="7 8">S9.3B</strain>
    </source>
</reference>
<organism evidence="7 8">
    <name type="scientific">Muricoccus nepalensis</name>
    <dbReference type="NCBI Taxonomy" id="1854500"/>
    <lineage>
        <taxon>Bacteria</taxon>
        <taxon>Pseudomonadati</taxon>
        <taxon>Pseudomonadota</taxon>
        <taxon>Alphaproteobacteria</taxon>
        <taxon>Acetobacterales</taxon>
        <taxon>Roseomonadaceae</taxon>
        <taxon>Muricoccus</taxon>
    </lineage>
</organism>
<evidence type="ECO:0000313" key="7">
    <source>
        <dbReference type="EMBL" id="TPG44890.1"/>
    </source>
</evidence>
<dbReference type="OrthoDB" id="1153097at2"/>
<sequence>MSQTTTSAQFMVGDASVVEGLSGVRQLSFVVRLTQALDTAASVSWVTADGEGSLSSGARYGAATAGSDYTAAAGTLTFAPGETSKTVTVNVLGDAAVEADELLLVNLSNATGASIGDGRGEGLIRNDDAPQISLAAGSVLEGGPGQQAALPFTVRLSAPTTETVTVAWRSLDGTAHAGSDYTAASGTLTFAPGEMSKTIALNVLGDSAVEPNETVLLELSAPSKAVFAPQYGPVYVPSPTALTAAGTILADDVAPAVLSMLRLNLGAGGAQANAETQAFAVSADGNRLLLLSGATNLVAGTTTPGSGLFLRDLAGTGGFTLVVKDGQSLGDGWSALLYGSAPPVLSANGTRVLFQGSKAGDADLYDLFVKDLASGAVTRLGLEESAPTYTSVLSPDGHKVAFASASSTLVAGDANGGTDLFVKDLDTGAVTLVSRAANGQQLPVPSYGYRDLAFSPDGTKLAFTTASTALPGVGSQPQILLKDLASGAVILVSSDAGGNPANGYTGSAVFSPDGTRLAFVSSASNLSAAAAGTYDAQVWVKDLASGAITLASSDAGGKPTGTGFGKPAFSPDGTQIAFNSGAAIFPGDTNNAADVFVKDLASGALRLASTTNTAAANGDSSSPTFLHDGSVAFLSNASNLVSNDTNNSSDLFRATLLPVPPPPAPPAATLSIAALSADHAEGHAGSAPFTFTVTRAGDLSGTHTANWSVAGTGLSPASATDFGGGVLPAGTVVFAAGETTKTVTVNVAGDTAAEATEGFSVTLSAPSLGTTIAVGTATIGNDDFAGGSGADLLRGSAFDDVIQGFGGNDTLLGGAGNDTLDGGLGDDTLDGGTGADLLRGGAGNDTYYVDSLGDVVVELADEGSDRVVASVTWTLGANLERLSLAGTADLSGTGNAQANQIDGNAGNNLLAGGLGNDTLLGAAGNDTLDGGLGDDTLDGGTGADLLRGGAGNDTYYVDGLGDVVVELADEGSDRVVASVTWTLGANLERLSLAGTADLSGTGNAQANQIDGNAGNNLLAGGLGNDTLLGAAGNDTLDGGLGDDTLDGGTGADLLRGGAGNDTYYVDSLGDVVVELADEGSDRVVASVTWTLGANLERLSLTGTADLSGTGNAQANQIDGNAGNNLLAGGLGNDTLLGGAGNDTLHGGAGADTLDGGAGADVILYLNASEGGDRIANYVAADDQFHISASGFGGGLVAGMDLAASGRFEVSAVGRASGPAGVGVFVWQAAATTLWWDVDGAGGAAAVKIATFTGTPALTGGEFTIIA</sequence>
<dbReference type="InterPro" id="IPR050557">
    <property type="entry name" value="RTX_toxin/Mannuronan_C5-epim"/>
</dbReference>
<dbReference type="Gene3D" id="2.150.10.10">
    <property type="entry name" value="Serralysin-like metalloprotease, C-terminal"/>
    <property type="match status" value="3"/>
</dbReference>
<dbReference type="InterPro" id="IPR003644">
    <property type="entry name" value="Calx_beta"/>
</dbReference>
<accession>A0A502F6R4</accession>
<dbReference type="GO" id="GO:0005576">
    <property type="term" value="C:extracellular region"/>
    <property type="evidence" value="ECO:0007669"/>
    <property type="project" value="UniProtKB-SubCell"/>
</dbReference>
<dbReference type="RefSeq" id="WP_140886786.1">
    <property type="nucleotide sequence ID" value="NZ_RCZP01000049.1"/>
</dbReference>
<feature type="domain" description="Calx-beta" evidence="6">
    <location>
        <begin position="2"/>
        <end position="108"/>
    </location>
</feature>
<dbReference type="GO" id="GO:0005509">
    <property type="term" value="F:calcium ion binding"/>
    <property type="evidence" value="ECO:0007669"/>
    <property type="project" value="InterPro"/>
</dbReference>
<keyword evidence="2" id="KW-0964">Secreted</keyword>